<gene>
    <name evidence="2" type="ORF">PUN32_11525</name>
</gene>
<evidence type="ECO:0000313" key="2">
    <source>
        <dbReference type="EMBL" id="MDE1515642.1"/>
    </source>
</evidence>
<protein>
    <submittedName>
        <fullName evidence="2">Uncharacterized protein</fullName>
    </submittedName>
</protein>
<name>A0ABT5V3C4_9VIBR</name>
<accession>A0ABT5V3C4</accession>
<proteinExistence type="predicted"/>
<comment type="caution">
    <text evidence="2">The sequence shown here is derived from an EMBL/GenBank/DDBJ whole genome shotgun (WGS) entry which is preliminary data.</text>
</comment>
<evidence type="ECO:0000256" key="1">
    <source>
        <dbReference type="SAM" id="MobiDB-lite"/>
    </source>
</evidence>
<dbReference type="EMBL" id="JARBFT010000012">
    <property type="protein sequence ID" value="MDE1515642.1"/>
    <property type="molecule type" value="Genomic_DNA"/>
</dbReference>
<organism evidence="2 3">
    <name type="scientific">Vibrio chanodichtyis</name>
    <dbReference type="NCBI Taxonomy" id="3027932"/>
    <lineage>
        <taxon>Bacteria</taxon>
        <taxon>Pseudomonadati</taxon>
        <taxon>Pseudomonadota</taxon>
        <taxon>Gammaproteobacteria</taxon>
        <taxon>Vibrionales</taxon>
        <taxon>Vibrionaceae</taxon>
        <taxon>Vibrio</taxon>
    </lineage>
</organism>
<dbReference type="RefSeq" id="WP_274723356.1">
    <property type="nucleotide sequence ID" value="NZ_JARBFT010000012.1"/>
</dbReference>
<keyword evidence="3" id="KW-1185">Reference proteome</keyword>
<dbReference type="Proteomes" id="UP001216189">
    <property type="component" value="Unassembled WGS sequence"/>
</dbReference>
<sequence length="125" mass="13893">MAKRLCKLSRSELVTSLGEIERLVVSPQFLCRSCARVAADKKYLCKPQSLSSQALATAANTKLSVAACAVEPKKGATKQQKFDKKLEKLLKRQRKLIKKQHKLASKVEKIHPQRTQPSAQPAGMH</sequence>
<feature type="region of interest" description="Disordered" evidence="1">
    <location>
        <begin position="100"/>
        <end position="125"/>
    </location>
</feature>
<evidence type="ECO:0000313" key="3">
    <source>
        <dbReference type="Proteomes" id="UP001216189"/>
    </source>
</evidence>
<reference evidence="2 3" key="1">
    <citation type="submission" date="2023-02" db="EMBL/GenBank/DDBJ databases">
        <title>Vibrio intestini sp. nov., a close relative of Vibrio cholerae isolated from the intestine of Healthy Culter dabryi.</title>
        <authorList>
            <person name="Wu N."/>
        </authorList>
    </citation>
    <scope>NUCLEOTIDE SEQUENCE [LARGE SCALE GENOMIC DNA]</scope>
    <source>
        <strain evidence="2 3">DSL-7</strain>
    </source>
</reference>